<dbReference type="AlphaFoldDB" id="A0A914QL93"/>
<name>A0A914QL93_9BILA</name>
<reference evidence="2" key="1">
    <citation type="submission" date="2022-11" db="UniProtKB">
        <authorList>
            <consortium name="WormBaseParasite"/>
        </authorList>
    </citation>
    <scope>IDENTIFICATION</scope>
</reference>
<dbReference type="Proteomes" id="UP000887578">
    <property type="component" value="Unplaced"/>
</dbReference>
<evidence type="ECO:0000313" key="1">
    <source>
        <dbReference type="Proteomes" id="UP000887578"/>
    </source>
</evidence>
<accession>A0A914QL93</accession>
<dbReference type="WBParaSite" id="PDA_v2.g3994.t1">
    <property type="protein sequence ID" value="PDA_v2.g3994.t1"/>
    <property type="gene ID" value="PDA_v2.g3994"/>
</dbReference>
<protein>
    <submittedName>
        <fullName evidence="2">Uncharacterized protein</fullName>
    </submittedName>
</protein>
<sequence length="207" mass="23330">MDGKGYITIERSFSYFTGELFSDANKCFSSSDSDGGTNGNTTQCCITLIPAPIAPINSPKCLKFKSRTTVYNIDDNYSIFFTSKINYTITDKNITSHGELTGPKDYIVVYVLNDAYICETTEVSTFVCNFPIPNGDSKLLLQMEALNKTEDYEPLLLVGRILIRNDQTLMEEGIPFTKENDCQYFNRQYSKNKVATTSFCCTDFQQP</sequence>
<evidence type="ECO:0000313" key="2">
    <source>
        <dbReference type="WBParaSite" id="PDA_v2.g3994.t1"/>
    </source>
</evidence>
<keyword evidence="1" id="KW-1185">Reference proteome</keyword>
<organism evidence="1 2">
    <name type="scientific">Panagrolaimus davidi</name>
    <dbReference type="NCBI Taxonomy" id="227884"/>
    <lineage>
        <taxon>Eukaryota</taxon>
        <taxon>Metazoa</taxon>
        <taxon>Ecdysozoa</taxon>
        <taxon>Nematoda</taxon>
        <taxon>Chromadorea</taxon>
        <taxon>Rhabditida</taxon>
        <taxon>Tylenchina</taxon>
        <taxon>Panagrolaimomorpha</taxon>
        <taxon>Panagrolaimoidea</taxon>
        <taxon>Panagrolaimidae</taxon>
        <taxon>Panagrolaimus</taxon>
    </lineage>
</organism>
<proteinExistence type="predicted"/>